<proteinExistence type="predicted"/>
<dbReference type="Proteomes" id="UP000824469">
    <property type="component" value="Unassembled WGS sequence"/>
</dbReference>
<dbReference type="EMBL" id="JAHRHJ020000011">
    <property type="protein sequence ID" value="KAH9295831.1"/>
    <property type="molecule type" value="Genomic_DNA"/>
</dbReference>
<feature type="domain" description="Reverse transcriptase/retrotransposon-derived protein RNase H-like" evidence="1">
    <location>
        <begin position="4"/>
        <end position="57"/>
    </location>
</feature>
<dbReference type="SUPFAM" id="SSF56672">
    <property type="entry name" value="DNA/RNA polymerases"/>
    <property type="match status" value="1"/>
</dbReference>
<dbReference type="AlphaFoldDB" id="A0AA38CAQ1"/>
<dbReference type="InterPro" id="IPR043502">
    <property type="entry name" value="DNA/RNA_pol_sf"/>
</dbReference>
<name>A0AA38CAQ1_TAXCH</name>
<reference evidence="2 3" key="1">
    <citation type="journal article" date="2021" name="Nat. Plants">
        <title>The Taxus genome provides insights into paclitaxel biosynthesis.</title>
        <authorList>
            <person name="Xiong X."/>
            <person name="Gou J."/>
            <person name="Liao Q."/>
            <person name="Li Y."/>
            <person name="Zhou Q."/>
            <person name="Bi G."/>
            <person name="Li C."/>
            <person name="Du R."/>
            <person name="Wang X."/>
            <person name="Sun T."/>
            <person name="Guo L."/>
            <person name="Liang H."/>
            <person name="Lu P."/>
            <person name="Wu Y."/>
            <person name="Zhang Z."/>
            <person name="Ro D.K."/>
            <person name="Shang Y."/>
            <person name="Huang S."/>
            <person name="Yan J."/>
        </authorList>
    </citation>
    <scope>NUCLEOTIDE SEQUENCE [LARGE SCALE GENOMIC DNA]</scope>
    <source>
        <strain evidence="2">Ta-2019</strain>
    </source>
</reference>
<evidence type="ECO:0000259" key="1">
    <source>
        <dbReference type="Pfam" id="PF17919"/>
    </source>
</evidence>
<sequence>MYSYASEHTVSAILMQKNSEDVESPIVFMSSPLKPHELKMSQLEKHAFTIVKAVKNF</sequence>
<evidence type="ECO:0000313" key="2">
    <source>
        <dbReference type="EMBL" id="KAH9295831.1"/>
    </source>
</evidence>
<dbReference type="InterPro" id="IPR041577">
    <property type="entry name" value="RT_RNaseH_2"/>
</dbReference>
<keyword evidence="3" id="KW-1185">Reference proteome</keyword>
<organism evidence="2 3">
    <name type="scientific">Taxus chinensis</name>
    <name type="common">Chinese yew</name>
    <name type="synonym">Taxus wallichiana var. chinensis</name>
    <dbReference type="NCBI Taxonomy" id="29808"/>
    <lineage>
        <taxon>Eukaryota</taxon>
        <taxon>Viridiplantae</taxon>
        <taxon>Streptophyta</taxon>
        <taxon>Embryophyta</taxon>
        <taxon>Tracheophyta</taxon>
        <taxon>Spermatophyta</taxon>
        <taxon>Pinopsida</taxon>
        <taxon>Pinidae</taxon>
        <taxon>Conifers II</taxon>
        <taxon>Cupressales</taxon>
        <taxon>Taxaceae</taxon>
        <taxon>Taxus</taxon>
    </lineage>
</organism>
<dbReference type="Pfam" id="PF17919">
    <property type="entry name" value="RT_RNaseH_2"/>
    <property type="match status" value="1"/>
</dbReference>
<comment type="caution">
    <text evidence="2">The sequence shown here is derived from an EMBL/GenBank/DDBJ whole genome shotgun (WGS) entry which is preliminary data.</text>
</comment>
<gene>
    <name evidence="2" type="ORF">KI387_039419</name>
</gene>
<protein>
    <recommendedName>
        <fullName evidence="1">Reverse transcriptase/retrotransposon-derived protein RNase H-like domain-containing protein</fullName>
    </recommendedName>
</protein>
<evidence type="ECO:0000313" key="3">
    <source>
        <dbReference type="Proteomes" id="UP000824469"/>
    </source>
</evidence>
<feature type="non-terminal residue" evidence="2">
    <location>
        <position position="57"/>
    </location>
</feature>
<accession>A0AA38CAQ1</accession>